<dbReference type="VEuPathDB" id="AmoebaDB:NAEGRDRAFT_71335"/>
<keyword evidence="1" id="KW-0472">Membrane</keyword>
<name>D2VQT0_NAEGR</name>
<keyword evidence="1" id="KW-1133">Transmembrane helix</keyword>
<keyword evidence="1" id="KW-0812">Transmembrane</keyword>
<feature type="transmembrane region" description="Helical" evidence="1">
    <location>
        <begin position="18"/>
        <end position="44"/>
    </location>
</feature>
<dbReference type="AlphaFoldDB" id="D2VQT0"/>
<dbReference type="OMA" id="EIAPRTC"/>
<evidence type="ECO:0000313" key="2">
    <source>
        <dbReference type="EMBL" id="EFC40762.1"/>
    </source>
</evidence>
<dbReference type="KEGG" id="ngr:NAEGRDRAFT_71335"/>
<dbReference type="EMBL" id="GG738890">
    <property type="protein sequence ID" value="EFC40762.1"/>
    <property type="molecule type" value="Genomic_DNA"/>
</dbReference>
<gene>
    <name evidence="2" type="ORF">NAEGRDRAFT_71335</name>
</gene>
<organism evidence="3">
    <name type="scientific">Naegleria gruberi</name>
    <name type="common">Amoeba</name>
    <dbReference type="NCBI Taxonomy" id="5762"/>
    <lineage>
        <taxon>Eukaryota</taxon>
        <taxon>Discoba</taxon>
        <taxon>Heterolobosea</taxon>
        <taxon>Tetramitia</taxon>
        <taxon>Eutetramitia</taxon>
        <taxon>Vahlkampfiidae</taxon>
        <taxon>Naegleria</taxon>
    </lineage>
</organism>
<dbReference type="RefSeq" id="XP_002673506.1">
    <property type="nucleotide sequence ID" value="XM_002673460.1"/>
</dbReference>
<evidence type="ECO:0000313" key="3">
    <source>
        <dbReference type="Proteomes" id="UP000006671"/>
    </source>
</evidence>
<sequence length="167" mass="17964">MTIVNPQGKKKAKSTAKFCLNLCVALMLAVSLLGVFIGIIILGASEKPDADSLTKLVSCNVKEVASKSCTTNCQLTVYVPLLGKSLTTEYFSSSDQAYSYTSGKTIDCYVNTFYENYESPKVSVNSVQTAYAFILSLIGGIFIGVSLLGLIITIGMSYYSCAMLIRP</sequence>
<accession>D2VQT0</accession>
<feature type="transmembrane region" description="Helical" evidence="1">
    <location>
        <begin position="130"/>
        <end position="159"/>
    </location>
</feature>
<dbReference type="InParanoid" id="D2VQT0"/>
<dbReference type="Proteomes" id="UP000006671">
    <property type="component" value="Unassembled WGS sequence"/>
</dbReference>
<dbReference type="GeneID" id="8864509"/>
<reference evidence="2 3" key="1">
    <citation type="journal article" date="2010" name="Cell">
        <title>The genome of Naegleria gruberi illuminates early eukaryotic versatility.</title>
        <authorList>
            <person name="Fritz-Laylin L.K."/>
            <person name="Prochnik S.E."/>
            <person name="Ginger M.L."/>
            <person name="Dacks J.B."/>
            <person name="Carpenter M.L."/>
            <person name="Field M.C."/>
            <person name="Kuo A."/>
            <person name="Paredez A."/>
            <person name="Chapman J."/>
            <person name="Pham J."/>
            <person name="Shu S."/>
            <person name="Neupane R."/>
            <person name="Cipriano M."/>
            <person name="Mancuso J."/>
            <person name="Tu H."/>
            <person name="Salamov A."/>
            <person name="Lindquist E."/>
            <person name="Shapiro H."/>
            <person name="Lucas S."/>
            <person name="Grigoriev I.V."/>
            <person name="Cande W.Z."/>
            <person name="Fulton C."/>
            <person name="Rokhsar D.S."/>
            <person name="Dawson S.C."/>
        </authorList>
    </citation>
    <scope>NUCLEOTIDE SEQUENCE [LARGE SCALE GENOMIC DNA]</scope>
    <source>
        <strain evidence="2 3">NEG-M</strain>
    </source>
</reference>
<dbReference type="OrthoDB" id="10249855at2759"/>
<protein>
    <submittedName>
        <fullName evidence="2">Predicted protein</fullName>
    </submittedName>
</protein>
<proteinExistence type="predicted"/>
<keyword evidence="3" id="KW-1185">Reference proteome</keyword>
<evidence type="ECO:0000256" key="1">
    <source>
        <dbReference type="SAM" id="Phobius"/>
    </source>
</evidence>